<evidence type="ECO:0000313" key="1">
    <source>
        <dbReference type="EMBL" id="VDD30635.1"/>
    </source>
</evidence>
<gene>
    <name evidence="1" type="ORF">BOLC9T55958H</name>
</gene>
<sequence>MLGLKRSTSSKYQANLYQWVMSLCGKREGGLPQTKLCWIY</sequence>
<organism evidence="1">
    <name type="scientific">Brassica oleracea</name>
    <name type="common">Wild cabbage</name>
    <dbReference type="NCBI Taxonomy" id="3712"/>
    <lineage>
        <taxon>Eukaryota</taxon>
        <taxon>Viridiplantae</taxon>
        <taxon>Streptophyta</taxon>
        <taxon>Embryophyta</taxon>
        <taxon>Tracheophyta</taxon>
        <taxon>Spermatophyta</taxon>
        <taxon>Magnoliopsida</taxon>
        <taxon>eudicotyledons</taxon>
        <taxon>Gunneridae</taxon>
        <taxon>Pentapetalae</taxon>
        <taxon>rosids</taxon>
        <taxon>malvids</taxon>
        <taxon>Brassicales</taxon>
        <taxon>Brassicaceae</taxon>
        <taxon>Brassiceae</taxon>
        <taxon>Brassica</taxon>
    </lineage>
</organism>
<dbReference type="EMBL" id="LR031875">
    <property type="protein sequence ID" value="VDD30635.1"/>
    <property type="molecule type" value="Genomic_DNA"/>
</dbReference>
<protein>
    <submittedName>
        <fullName evidence="1">Uncharacterized protein</fullName>
    </submittedName>
</protein>
<dbReference type="AlphaFoldDB" id="A0A3P6E8W7"/>
<name>A0A3P6E8W7_BRAOL</name>
<proteinExistence type="predicted"/>
<accession>A0A3P6E8W7</accession>
<reference evidence="1" key="1">
    <citation type="submission" date="2018-11" db="EMBL/GenBank/DDBJ databases">
        <authorList>
            <consortium name="Genoscope - CEA"/>
            <person name="William W."/>
        </authorList>
    </citation>
    <scope>NUCLEOTIDE SEQUENCE</scope>
</reference>